<gene>
    <name evidence="1" type="ORF">HID58_090081</name>
</gene>
<feature type="non-terminal residue" evidence="1">
    <location>
        <position position="172"/>
    </location>
</feature>
<evidence type="ECO:0000313" key="1">
    <source>
        <dbReference type="EMBL" id="KAH0854243.1"/>
    </source>
</evidence>
<protein>
    <submittedName>
        <fullName evidence="1">Uncharacterized protein</fullName>
    </submittedName>
</protein>
<keyword evidence="2" id="KW-1185">Reference proteome</keyword>
<dbReference type="Proteomes" id="UP000824890">
    <property type="component" value="Unassembled WGS sequence"/>
</dbReference>
<proteinExistence type="predicted"/>
<name>A0ABQ7XE67_BRANA</name>
<organism evidence="1 2">
    <name type="scientific">Brassica napus</name>
    <name type="common">Rape</name>
    <dbReference type="NCBI Taxonomy" id="3708"/>
    <lineage>
        <taxon>Eukaryota</taxon>
        <taxon>Viridiplantae</taxon>
        <taxon>Streptophyta</taxon>
        <taxon>Embryophyta</taxon>
        <taxon>Tracheophyta</taxon>
        <taxon>Spermatophyta</taxon>
        <taxon>Magnoliopsida</taxon>
        <taxon>eudicotyledons</taxon>
        <taxon>Gunneridae</taxon>
        <taxon>Pentapetalae</taxon>
        <taxon>rosids</taxon>
        <taxon>malvids</taxon>
        <taxon>Brassicales</taxon>
        <taxon>Brassicaceae</taxon>
        <taxon>Brassiceae</taxon>
        <taxon>Brassica</taxon>
    </lineage>
</organism>
<comment type="caution">
    <text evidence="1">The sequence shown here is derived from an EMBL/GenBank/DDBJ whole genome shotgun (WGS) entry which is preliminary data.</text>
</comment>
<sequence length="172" mass="20303">MLKTISFFNYLTEHNEFLPTVQRIWDTTEPLFPSRAALSRFHRKLKLLKQPLRELNKTHYGDLPARTKNAYHRLTLDPTPGNLARAAEAADRWNALARVEEKFYKQKSCVRWLSVGDQNTKGSTIWFKRGLQRTQSEDLLRLTEKFSLRYLISKKRQSHISNPSYKDRIRIA</sequence>
<accession>A0ABQ7XE67</accession>
<dbReference type="EMBL" id="JAGKQM010000507">
    <property type="protein sequence ID" value="KAH0854243.1"/>
    <property type="molecule type" value="Genomic_DNA"/>
</dbReference>
<reference evidence="1 2" key="1">
    <citation type="submission" date="2021-05" db="EMBL/GenBank/DDBJ databases">
        <title>Genome Assembly of Synthetic Allotetraploid Brassica napus Reveals Homoeologous Exchanges between Subgenomes.</title>
        <authorList>
            <person name="Davis J.T."/>
        </authorList>
    </citation>
    <scope>NUCLEOTIDE SEQUENCE [LARGE SCALE GENOMIC DNA]</scope>
    <source>
        <strain evidence="2">cv. Da-Ae</strain>
        <tissue evidence="1">Seedling</tissue>
    </source>
</reference>
<evidence type="ECO:0000313" key="2">
    <source>
        <dbReference type="Proteomes" id="UP000824890"/>
    </source>
</evidence>